<dbReference type="Proteomes" id="UP000198615">
    <property type="component" value="Unassembled WGS sequence"/>
</dbReference>
<protein>
    <submittedName>
        <fullName evidence="3">Predicted flavoprotein CzcO associated with the cation diffusion facilitator CzcD</fullName>
    </submittedName>
</protein>
<evidence type="ECO:0000313" key="4">
    <source>
        <dbReference type="Proteomes" id="UP000198615"/>
    </source>
</evidence>
<comment type="caution">
    <text evidence="3">The sequence shown here is derived from an EMBL/GenBank/DDBJ whole genome shotgun (WGS) entry which is preliminary data.</text>
</comment>
<dbReference type="AlphaFoldDB" id="A0A8G2BGK0"/>
<dbReference type="GO" id="GO:0050660">
    <property type="term" value="F:flavin adenine dinucleotide binding"/>
    <property type="evidence" value="ECO:0007669"/>
    <property type="project" value="TreeGrafter"/>
</dbReference>
<dbReference type="PRINTS" id="PR00411">
    <property type="entry name" value="PNDRDTASEI"/>
</dbReference>
<dbReference type="SUPFAM" id="SSF51905">
    <property type="entry name" value="FAD/NAD(P)-binding domain"/>
    <property type="match status" value="1"/>
</dbReference>
<dbReference type="GO" id="GO:0004497">
    <property type="term" value="F:monooxygenase activity"/>
    <property type="evidence" value="ECO:0007669"/>
    <property type="project" value="TreeGrafter"/>
</dbReference>
<evidence type="ECO:0000259" key="2">
    <source>
        <dbReference type="Pfam" id="PF07992"/>
    </source>
</evidence>
<dbReference type="PANTHER" id="PTHR43539">
    <property type="entry name" value="FLAVIN-BINDING MONOOXYGENASE-LIKE PROTEIN (AFU_ORTHOLOGUE AFUA_4G09220)"/>
    <property type="match status" value="1"/>
</dbReference>
<organism evidence="3 4">
    <name type="scientific">Thalassobaculum litoreum DSM 18839</name>
    <dbReference type="NCBI Taxonomy" id="1123362"/>
    <lineage>
        <taxon>Bacteria</taxon>
        <taxon>Pseudomonadati</taxon>
        <taxon>Pseudomonadota</taxon>
        <taxon>Alphaproteobacteria</taxon>
        <taxon>Rhodospirillales</taxon>
        <taxon>Thalassobaculaceae</taxon>
        <taxon>Thalassobaculum</taxon>
    </lineage>
</organism>
<dbReference type="Gene3D" id="3.50.50.60">
    <property type="entry name" value="FAD/NAD(P)-binding domain"/>
    <property type="match status" value="1"/>
</dbReference>
<dbReference type="PANTHER" id="PTHR43539:SF91">
    <property type="entry name" value="FAD-DEPENDENT URATE HYDROXYLASE"/>
    <property type="match status" value="1"/>
</dbReference>
<keyword evidence="1" id="KW-0560">Oxidoreductase</keyword>
<dbReference type="EMBL" id="FNBW01000004">
    <property type="protein sequence ID" value="SDF56693.1"/>
    <property type="molecule type" value="Genomic_DNA"/>
</dbReference>
<keyword evidence="4" id="KW-1185">Reference proteome</keyword>
<name>A0A8G2BGK0_9PROT</name>
<reference evidence="3 4" key="1">
    <citation type="submission" date="2016-10" db="EMBL/GenBank/DDBJ databases">
        <authorList>
            <person name="Varghese N."/>
            <person name="Submissions S."/>
        </authorList>
    </citation>
    <scope>NUCLEOTIDE SEQUENCE [LARGE SCALE GENOMIC DNA]</scope>
    <source>
        <strain evidence="3 4">DSM 18839</strain>
    </source>
</reference>
<dbReference type="InterPro" id="IPR023753">
    <property type="entry name" value="FAD/NAD-binding_dom"/>
</dbReference>
<evidence type="ECO:0000256" key="1">
    <source>
        <dbReference type="ARBA" id="ARBA00023002"/>
    </source>
</evidence>
<dbReference type="InterPro" id="IPR036188">
    <property type="entry name" value="FAD/NAD-bd_sf"/>
</dbReference>
<accession>A0A8G2BGK0</accession>
<sequence length="491" mass="54570">MTVTDTAGMGLQALEQRVAEDLPKIAYPSGRWVPPHHTADGTRILDVLIVGGGQGGTAIAHALTRQRIVNFRIVDQSEPGLEGPWNTYARMATLRSPKAVTGPDLDIPSLTFQAWFEAQHGVAAWEELNKIDKGDWVAYLLWLRRVLDLNVENGKRVERIEPAAPYLVATVRNLATGAEERVTARKIVLATGIESSGRWWTPRVMEPVDKRFWAHTCEEIDFAALAGRRVAVLGAGASAFDNAATALEAGAASVTLCVRRPELQRVQPFRWLSFPGFLGHFHTLDDAWRWRFMNYLLSMREAFPRETWQRVARHGTFQLRTQAAWERIEPAGDAVRITTPSGALEADYLIVGTGFDMDMALRPELDGVAEHVARWSDRYVPPAGEENPRLGRYPYLGPAYELLEREPGAAPWLKHIRLFTFGATMSFGPSGASINAMKFAVPRMAAGIARDLFHEDVADHWENLTGFQLPEFLFDGEEGEAAPAVPVIDRG</sequence>
<evidence type="ECO:0000313" key="3">
    <source>
        <dbReference type="EMBL" id="SDF56693.1"/>
    </source>
</evidence>
<gene>
    <name evidence="3" type="ORF">SAMN05660686_01694</name>
</gene>
<dbReference type="InterPro" id="IPR050982">
    <property type="entry name" value="Auxin_biosynth/cation_transpt"/>
</dbReference>
<feature type="domain" description="FAD/NAD(P)-binding" evidence="2">
    <location>
        <begin position="46"/>
        <end position="265"/>
    </location>
</feature>
<proteinExistence type="predicted"/>
<dbReference type="Pfam" id="PF07992">
    <property type="entry name" value="Pyr_redox_2"/>
    <property type="match status" value="1"/>
</dbReference>
<dbReference type="RefSeq" id="WP_093149577.1">
    <property type="nucleotide sequence ID" value="NZ_FNBW01000004.1"/>
</dbReference>
<dbReference type="OrthoDB" id="8671611at2"/>